<accession>A0A4C1UPI6</accession>
<comment type="caution">
    <text evidence="1">The sequence shown here is derived from an EMBL/GenBank/DDBJ whole genome shotgun (WGS) entry which is preliminary data.</text>
</comment>
<keyword evidence="2" id="KW-1185">Reference proteome</keyword>
<evidence type="ECO:0000313" key="1">
    <source>
        <dbReference type="EMBL" id="GBP27866.1"/>
    </source>
</evidence>
<name>A0A4C1UPI6_EUMVA</name>
<dbReference type="EMBL" id="BGZK01000200">
    <property type="protein sequence ID" value="GBP27866.1"/>
    <property type="molecule type" value="Genomic_DNA"/>
</dbReference>
<gene>
    <name evidence="1" type="ORF">EVAR_14054_1</name>
</gene>
<sequence length="82" mass="9357">MRYNLSEYKREVPAAAGKLRADLLKKKYNSSSRVDASPAYTAKDKANLLETFFPSNDGGIEPQLIIQYMANSRFAQRSIRRQ</sequence>
<dbReference type="AlphaFoldDB" id="A0A4C1UPI6"/>
<evidence type="ECO:0000313" key="2">
    <source>
        <dbReference type="Proteomes" id="UP000299102"/>
    </source>
</evidence>
<reference evidence="1 2" key="1">
    <citation type="journal article" date="2019" name="Commun. Biol.">
        <title>The bagworm genome reveals a unique fibroin gene that provides high tensile strength.</title>
        <authorList>
            <person name="Kono N."/>
            <person name="Nakamura H."/>
            <person name="Ohtoshi R."/>
            <person name="Tomita M."/>
            <person name="Numata K."/>
            <person name="Arakawa K."/>
        </authorList>
    </citation>
    <scope>NUCLEOTIDE SEQUENCE [LARGE SCALE GENOMIC DNA]</scope>
</reference>
<organism evidence="1 2">
    <name type="scientific">Eumeta variegata</name>
    <name type="common">Bagworm moth</name>
    <name type="synonym">Eumeta japonica</name>
    <dbReference type="NCBI Taxonomy" id="151549"/>
    <lineage>
        <taxon>Eukaryota</taxon>
        <taxon>Metazoa</taxon>
        <taxon>Ecdysozoa</taxon>
        <taxon>Arthropoda</taxon>
        <taxon>Hexapoda</taxon>
        <taxon>Insecta</taxon>
        <taxon>Pterygota</taxon>
        <taxon>Neoptera</taxon>
        <taxon>Endopterygota</taxon>
        <taxon>Lepidoptera</taxon>
        <taxon>Glossata</taxon>
        <taxon>Ditrysia</taxon>
        <taxon>Tineoidea</taxon>
        <taxon>Psychidae</taxon>
        <taxon>Oiketicinae</taxon>
        <taxon>Eumeta</taxon>
    </lineage>
</organism>
<protein>
    <submittedName>
        <fullName evidence="1">Uncharacterized protein</fullName>
    </submittedName>
</protein>
<dbReference type="Proteomes" id="UP000299102">
    <property type="component" value="Unassembled WGS sequence"/>
</dbReference>
<proteinExistence type="predicted"/>